<dbReference type="EMBL" id="CP000115">
    <property type="protein sequence ID" value="ABA05042.1"/>
    <property type="molecule type" value="Genomic_DNA"/>
</dbReference>
<evidence type="ECO:0000313" key="1">
    <source>
        <dbReference type="EMBL" id="ABA05042.1"/>
    </source>
</evidence>
<dbReference type="HOGENOM" id="CLU_2586130_0_0_5"/>
<dbReference type="AlphaFoldDB" id="Q3SRP9"/>
<keyword evidence="2" id="KW-1185">Reference proteome</keyword>
<name>Q3SRP9_NITWN</name>
<reference evidence="1 2" key="1">
    <citation type="journal article" date="2006" name="Appl. Environ. Microbiol.">
        <title>Genome sequence of the chemolithoautotrophic nitrite-oxidizing bacterium Nitrobacter winogradskyi Nb-255.</title>
        <authorList>
            <person name="Starkenburg S.R."/>
            <person name="Chain P.S."/>
            <person name="Sayavedra-Soto L.A."/>
            <person name="Hauser L."/>
            <person name="Land M.L."/>
            <person name="Larimer F.W."/>
            <person name="Malfatti S.A."/>
            <person name="Klotz M.G."/>
            <person name="Bottomley P.J."/>
            <person name="Arp D.J."/>
            <person name="Hickey W.J."/>
        </authorList>
    </citation>
    <scope>NUCLEOTIDE SEQUENCE [LARGE SCALE GENOMIC DNA]</scope>
    <source>
        <strain evidence="2">ATCC 25391 / DSM 10237 / CIP 104748 / NCIMB 11846 / Nb-255</strain>
    </source>
</reference>
<protein>
    <submittedName>
        <fullName evidence="1">Uncharacterized protein</fullName>
    </submittedName>
</protein>
<dbReference type="KEGG" id="nwi:Nwi_1781"/>
<gene>
    <name evidence="1" type="ordered locus">Nwi_1781</name>
</gene>
<organism evidence="1 2">
    <name type="scientific">Nitrobacter winogradskyi (strain ATCC 25391 / DSM 10237 / CIP 104748 / NCIMB 11846 / Nb-255)</name>
    <dbReference type="NCBI Taxonomy" id="323098"/>
    <lineage>
        <taxon>Bacteria</taxon>
        <taxon>Pseudomonadati</taxon>
        <taxon>Pseudomonadota</taxon>
        <taxon>Alphaproteobacteria</taxon>
        <taxon>Hyphomicrobiales</taxon>
        <taxon>Nitrobacteraceae</taxon>
        <taxon>Nitrobacter</taxon>
    </lineage>
</organism>
<accession>Q3SRP9</accession>
<sequence>MMAEDNFEVETEGSAIAAFTLAQFAFWGLIESGVISTEKAADMLEQGVTALSKGDLANRKASQMLQTILDMVQRNQRSSVN</sequence>
<proteinExistence type="predicted"/>
<evidence type="ECO:0000313" key="2">
    <source>
        <dbReference type="Proteomes" id="UP000002531"/>
    </source>
</evidence>
<dbReference type="Proteomes" id="UP000002531">
    <property type="component" value="Chromosome"/>
</dbReference>